<accession>W2MT22</accession>
<evidence type="ECO:0000313" key="1">
    <source>
        <dbReference type="EMBL" id="ETM39440.1"/>
    </source>
</evidence>
<reference evidence="1" key="1">
    <citation type="submission" date="2013-11" db="EMBL/GenBank/DDBJ databases">
        <title>The Genome Sequence of Phytophthora parasitica IAC_01/95.</title>
        <authorList>
            <consortium name="The Broad Institute Genomics Platform"/>
            <person name="Russ C."/>
            <person name="Tyler B."/>
            <person name="Panabieres F."/>
            <person name="Shan W."/>
            <person name="Tripathy S."/>
            <person name="Grunwald N."/>
            <person name="Machado M."/>
            <person name="Johnson C.S."/>
            <person name="Arredondo F."/>
            <person name="Hong C."/>
            <person name="Coffey M."/>
            <person name="Young S.K."/>
            <person name="Zeng Q."/>
            <person name="Gargeya S."/>
            <person name="Fitzgerald M."/>
            <person name="Abouelleil A."/>
            <person name="Alvarado L."/>
            <person name="Chapman S.B."/>
            <person name="Gainer-Dewar J."/>
            <person name="Goldberg J."/>
            <person name="Griggs A."/>
            <person name="Gujja S."/>
            <person name="Hansen M."/>
            <person name="Howarth C."/>
            <person name="Imamovic A."/>
            <person name="Ireland A."/>
            <person name="Larimer J."/>
            <person name="McCowan C."/>
            <person name="Murphy C."/>
            <person name="Pearson M."/>
            <person name="Poon T.W."/>
            <person name="Priest M."/>
            <person name="Roberts A."/>
            <person name="Saif S."/>
            <person name="Shea T."/>
            <person name="Sykes S."/>
            <person name="Wortman J."/>
            <person name="Nusbaum C."/>
            <person name="Birren B."/>
        </authorList>
    </citation>
    <scope>NUCLEOTIDE SEQUENCE [LARGE SCALE GENOMIC DNA]</scope>
    <source>
        <strain evidence="1">IAC_01/95</strain>
    </source>
</reference>
<proteinExistence type="predicted"/>
<dbReference type="AlphaFoldDB" id="W2MT22"/>
<protein>
    <submittedName>
        <fullName evidence="1">Uncharacterized protein</fullName>
    </submittedName>
</protein>
<sequence length="73" mass="7897">MLDPSGASKVCVWLETTVRNQSGTLYCGCCRDQDIRSFVRYLEYCCSCDPETGDSSSGCVRGEARTLACLASA</sequence>
<organism evidence="1">
    <name type="scientific">Phytophthora nicotianae</name>
    <name type="common">Potato buckeye rot agent</name>
    <name type="synonym">Phytophthora parasitica</name>
    <dbReference type="NCBI Taxonomy" id="4792"/>
    <lineage>
        <taxon>Eukaryota</taxon>
        <taxon>Sar</taxon>
        <taxon>Stramenopiles</taxon>
        <taxon>Oomycota</taxon>
        <taxon>Peronosporomycetes</taxon>
        <taxon>Peronosporales</taxon>
        <taxon>Peronosporaceae</taxon>
        <taxon>Phytophthora</taxon>
    </lineage>
</organism>
<dbReference type="Proteomes" id="UP000054532">
    <property type="component" value="Unassembled WGS sequence"/>
</dbReference>
<gene>
    <name evidence="1" type="ORF">L914_14415</name>
</gene>
<dbReference type="EMBL" id="KI694603">
    <property type="protein sequence ID" value="ETM39440.1"/>
    <property type="molecule type" value="Genomic_DNA"/>
</dbReference>
<name>W2MT22_PHYNI</name>